<feature type="domain" description="GFO/IDH/MocA-like oxidoreductase" evidence="3">
    <location>
        <begin position="170"/>
        <end position="306"/>
    </location>
</feature>
<accession>A0ABN0W9M6</accession>
<evidence type="ECO:0000256" key="1">
    <source>
        <dbReference type="ARBA" id="ARBA00023002"/>
    </source>
</evidence>
<evidence type="ECO:0000313" key="4">
    <source>
        <dbReference type="EMBL" id="GAA0330057.1"/>
    </source>
</evidence>
<comment type="caution">
    <text evidence="4">The sequence shown here is derived from an EMBL/GenBank/DDBJ whole genome shotgun (WGS) entry which is preliminary data.</text>
</comment>
<evidence type="ECO:0000313" key="5">
    <source>
        <dbReference type="Proteomes" id="UP001500063"/>
    </source>
</evidence>
<dbReference type="EMBL" id="BAAABW010000001">
    <property type="protein sequence ID" value="GAA0330057.1"/>
    <property type="molecule type" value="Genomic_DNA"/>
</dbReference>
<dbReference type="Proteomes" id="UP001500063">
    <property type="component" value="Unassembled WGS sequence"/>
</dbReference>
<dbReference type="InterPro" id="IPR036291">
    <property type="entry name" value="NAD(P)-bd_dom_sf"/>
</dbReference>
<evidence type="ECO:0000259" key="2">
    <source>
        <dbReference type="Pfam" id="PF01408"/>
    </source>
</evidence>
<dbReference type="SUPFAM" id="SSF51735">
    <property type="entry name" value="NAD(P)-binding Rossmann-fold domains"/>
    <property type="match status" value="1"/>
</dbReference>
<proteinExistence type="predicted"/>
<dbReference type="Pfam" id="PF22725">
    <property type="entry name" value="GFO_IDH_MocA_C3"/>
    <property type="match status" value="1"/>
</dbReference>
<organism evidence="4 5">
    <name type="scientific">Streptomyces blastmyceticus</name>
    <dbReference type="NCBI Taxonomy" id="68180"/>
    <lineage>
        <taxon>Bacteria</taxon>
        <taxon>Bacillati</taxon>
        <taxon>Actinomycetota</taxon>
        <taxon>Actinomycetes</taxon>
        <taxon>Kitasatosporales</taxon>
        <taxon>Streptomycetaceae</taxon>
        <taxon>Streptomyces</taxon>
    </lineage>
</organism>
<dbReference type="Pfam" id="PF01408">
    <property type="entry name" value="GFO_IDH_MocA"/>
    <property type="match status" value="1"/>
</dbReference>
<dbReference type="InterPro" id="IPR000683">
    <property type="entry name" value="Gfo/Idh/MocA-like_OxRdtase_N"/>
</dbReference>
<dbReference type="PANTHER" id="PTHR43818:SF11">
    <property type="entry name" value="BCDNA.GH03377"/>
    <property type="match status" value="1"/>
</dbReference>
<dbReference type="InterPro" id="IPR050463">
    <property type="entry name" value="Gfo/Idh/MocA_oxidrdct_glycsds"/>
</dbReference>
<evidence type="ECO:0000259" key="3">
    <source>
        <dbReference type="Pfam" id="PF22725"/>
    </source>
</evidence>
<keyword evidence="5" id="KW-1185">Reference proteome</keyword>
<dbReference type="Gene3D" id="3.40.50.720">
    <property type="entry name" value="NAD(P)-binding Rossmann-like Domain"/>
    <property type="match status" value="1"/>
</dbReference>
<sequence length="409" mass="45110">MGTGFPGGVREMLPVRQKGVTGTDTRALRIAMNGVTGRMGHHQHLVRSILALREQGGIDVGDGTRLWPQPVLVGRSEHKLRALAGRYGLDAWTTDLDTVLGDPAIDIYFDAQATREREAALHKAIDAGKHVYCEKPTALDHGGALVLHRRAVAAGVKHGVVQDKLFLPGIRKLKRLLDGGFFGRVLSVRGEFGYWVFEGDWQPAQRPSWNYRDPDAGITADMFPHWEYVLRELFGPIRSVQAHLATHIPRRWDEHGVPYEAAADDAVYAIMELEGGIVAQLNSSWAVRVHRGELLEFQVDGTEGSAVAGLRNCRAQHRSATPRPVWNPDVPVTEDFRAQWQEVPDNGESGEGGNAFKAQWELFLRHVALDEPWHFGLDAGARGVRLGLLARDSARDGRRRSLGIAGGAP</sequence>
<dbReference type="PANTHER" id="PTHR43818">
    <property type="entry name" value="BCDNA.GH03377"/>
    <property type="match status" value="1"/>
</dbReference>
<protein>
    <submittedName>
        <fullName evidence="4">Gfo/Idh/MocA family oxidoreductase</fullName>
    </submittedName>
</protein>
<gene>
    <name evidence="4" type="ORF">GCM10010319_02600</name>
</gene>
<dbReference type="Gene3D" id="3.30.360.10">
    <property type="entry name" value="Dihydrodipicolinate Reductase, domain 2"/>
    <property type="match status" value="1"/>
</dbReference>
<dbReference type="InterPro" id="IPR055170">
    <property type="entry name" value="GFO_IDH_MocA-like_dom"/>
</dbReference>
<name>A0ABN0W9M6_9ACTN</name>
<reference evidence="4 5" key="1">
    <citation type="journal article" date="2019" name="Int. J. Syst. Evol. Microbiol.">
        <title>The Global Catalogue of Microorganisms (GCM) 10K type strain sequencing project: providing services to taxonomists for standard genome sequencing and annotation.</title>
        <authorList>
            <consortium name="The Broad Institute Genomics Platform"/>
            <consortium name="The Broad Institute Genome Sequencing Center for Infectious Disease"/>
            <person name="Wu L."/>
            <person name="Ma J."/>
        </authorList>
    </citation>
    <scope>NUCLEOTIDE SEQUENCE [LARGE SCALE GENOMIC DNA]</scope>
    <source>
        <strain evidence="4 5">JCM 4565</strain>
    </source>
</reference>
<feature type="domain" description="Gfo/Idh/MocA-like oxidoreductase N-terminal" evidence="2">
    <location>
        <begin position="72"/>
        <end position="156"/>
    </location>
</feature>
<keyword evidence="1" id="KW-0560">Oxidoreductase</keyword>
<dbReference type="SUPFAM" id="SSF55347">
    <property type="entry name" value="Glyceraldehyde-3-phosphate dehydrogenase-like, C-terminal domain"/>
    <property type="match status" value="1"/>
</dbReference>